<dbReference type="InterPro" id="IPR009964">
    <property type="entry name" value="DUF1491"/>
</dbReference>
<keyword evidence="2" id="KW-1185">Reference proteome</keyword>
<reference evidence="2" key="1">
    <citation type="submission" date="2018-08" db="EMBL/GenBank/DDBJ databases">
        <authorList>
            <person name="Im W.T."/>
        </authorList>
    </citation>
    <scope>NUCLEOTIDE SEQUENCE [LARGE SCALE GENOMIC DNA]</scope>
    <source>
        <strain evidence="2">LA-28</strain>
    </source>
</reference>
<comment type="caution">
    <text evidence="1">The sequence shown here is derived from an EMBL/GenBank/DDBJ whole genome shotgun (WGS) entry which is preliminary data.</text>
</comment>
<dbReference type="Pfam" id="PF07372">
    <property type="entry name" value="DUF1491"/>
    <property type="match status" value="1"/>
</dbReference>
<dbReference type="Proteomes" id="UP000262379">
    <property type="component" value="Unassembled WGS sequence"/>
</dbReference>
<gene>
    <name evidence="1" type="ORF">DY251_03800</name>
</gene>
<proteinExistence type="predicted"/>
<evidence type="ECO:0000313" key="2">
    <source>
        <dbReference type="Proteomes" id="UP000262379"/>
    </source>
</evidence>
<protein>
    <submittedName>
        <fullName evidence="1">DUF1491 family protein</fullName>
    </submittedName>
</protein>
<accession>A0A371XHS7</accession>
<dbReference type="EMBL" id="QURN01000003">
    <property type="protein sequence ID" value="RFC68771.1"/>
    <property type="molecule type" value="Genomic_DNA"/>
</dbReference>
<dbReference type="AlphaFoldDB" id="A0A371XHS7"/>
<dbReference type="Gene3D" id="3.40.1530.20">
    <property type="entry name" value="Protein of unknown function (DUF1491)"/>
    <property type="match status" value="1"/>
</dbReference>
<dbReference type="RefSeq" id="WP_116622539.1">
    <property type="nucleotide sequence ID" value="NZ_QURN01000003.1"/>
</dbReference>
<organism evidence="1 2">
    <name type="scientific">Mesorhizobium denitrificans</name>
    <dbReference type="NCBI Taxonomy" id="2294114"/>
    <lineage>
        <taxon>Bacteria</taxon>
        <taxon>Pseudomonadati</taxon>
        <taxon>Pseudomonadota</taxon>
        <taxon>Alphaproteobacteria</taxon>
        <taxon>Hyphomicrobiales</taxon>
        <taxon>Phyllobacteriaceae</taxon>
        <taxon>Mesorhizobium</taxon>
    </lineage>
</organism>
<evidence type="ECO:0000313" key="1">
    <source>
        <dbReference type="EMBL" id="RFC68771.1"/>
    </source>
</evidence>
<sequence>MRITSELWVAAVVRRVFSAGGFAAVLKRGATEAGAIFVVTRNRMGEAALYGPAPQASYDTGKPQDRRFQLVLQDSAEKIEARIAKEERFDPDLWVVELEPGKKDASEFILIEQI</sequence>
<name>A0A371XHS7_9HYPH</name>